<evidence type="ECO:0000256" key="3">
    <source>
        <dbReference type="ARBA" id="ARBA00022448"/>
    </source>
</evidence>
<dbReference type="InterPro" id="IPR001873">
    <property type="entry name" value="ENaC"/>
</dbReference>
<evidence type="ECO:0000256" key="5">
    <source>
        <dbReference type="ARBA" id="ARBA00022692"/>
    </source>
</evidence>
<organism evidence="16 17">
    <name type="scientific">Heterorhabditis bacteriophora</name>
    <name type="common">Entomopathogenic nematode worm</name>
    <dbReference type="NCBI Taxonomy" id="37862"/>
    <lineage>
        <taxon>Eukaryota</taxon>
        <taxon>Metazoa</taxon>
        <taxon>Ecdysozoa</taxon>
        <taxon>Nematoda</taxon>
        <taxon>Chromadorea</taxon>
        <taxon>Rhabditida</taxon>
        <taxon>Rhabditina</taxon>
        <taxon>Rhabditomorpha</taxon>
        <taxon>Strongyloidea</taxon>
        <taxon>Heterorhabditidae</taxon>
        <taxon>Heterorhabditis</taxon>
    </lineage>
</organism>
<evidence type="ECO:0000256" key="11">
    <source>
        <dbReference type="ARBA" id="ARBA00023201"/>
    </source>
</evidence>
<dbReference type="GO" id="GO:0015280">
    <property type="term" value="F:ligand-gated sodium channel activity"/>
    <property type="evidence" value="ECO:0007669"/>
    <property type="project" value="TreeGrafter"/>
</dbReference>
<reference evidence="17" key="1">
    <citation type="submission" date="2016-11" db="UniProtKB">
        <authorList>
            <consortium name="WormBaseParasite"/>
        </authorList>
    </citation>
    <scope>IDENTIFICATION</scope>
</reference>
<keyword evidence="6 15" id="KW-1133">Transmembrane helix</keyword>
<evidence type="ECO:0000256" key="13">
    <source>
        <dbReference type="RuleBase" id="RU000679"/>
    </source>
</evidence>
<evidence type="ECO:0000256" key="9">
    <source>
        <dbReference type="ARBA" id="ARBA00023136"/>
    </source>
</evidence>
<keyword evidence="10" id="KW-0325">Glycoprotein</keyword>
<evidence type="ECO:0000256" key="4">
    <source>
        <dbReference type="ARBA" id="ARBA00022461"/>
    </source>
</evidence>
<comment type="subcellular location">
    <subcellularLocation>
        <location evidence="1">Membrane</location>
        <topology evidence="1">Multi-pass membrane protein</topology>
    </subcellularLocation>
</comment>
<dbReference type="PANTHER" id="PTHR11690:SF276">
    <property type="entry name" value="DEGENERIN DEG-1"/>
    <property type="match status" value="1"/>
</dbReference>
<feature type="region of interest" description="Disordered" evidence="14">
    <location>
        <begin position="1"/>
        <end position="28"/>
    </location>
</feature>
<keyword evidence="8 13" id="KW-0406">Ion transport</keyword>
<evidence type="ECO:0000256" key="2">
    <source>
        <dbReference type="ARBA" id="ARBA00007193"/>
    </source>
</evidence>
<dbReference type="Pfam" id="PF00858">
    <property type="entry name" value="ASC"/>
    <property type="match status" value="1"/>
</dbReference>
<keyword evidence="4 13" id="KW-0894">Sodium channel</keyword>
<sequence length="403" mass="46397">MDVYDNAKSHSKIDKPKKPKFRRKQHSEISEQLVRVRSLFAKEIRQGQEELRKQTLGTLERRYRREIPTRRFEAIEAHCKCVGNLDMECIRFESPPKDDNSKCVCTYDRDMMVAWPCFNMSIWYDHTCPFCTEEGYCEASSINSDVVSVNWPCKCRNRTADMEIEDTPYCIGKAPLEIRKLWIDGKNTTIFRTTTTTTTNMATTTTSFPTTLSANPNQRAIVSNPETIKAMGFSKCIPGNCLEENIGSVGDFHHVTERMNDCVCKQRCREIVHEVTFSTSKWPSGATDVRTKENRGWSIVSSYYFVFYEQLNYELLQESEAYGLVNLIADFGGHLGLWLGFSVITVMEVAVLLVDVLSILFKRKEKEKNHVMDKLSNKKQGREDDIAKTFNKFPEKNDAIVQI</sequence>
<evidence type="ECO:0000256" key="1">
    <source>
        <dbReference type="ARBA" id="ARBA00004141"/>
    </source>
</evidence>
<feature type="compositionally biased region" description="Basic and acidic residues" evidence="14">
    <location>
        <begin position="1"/>
        <end position="16"/>
    </location>
</feature>
<evidence type="ECO:0000256" key="10">
    <source>
        <dbReference type="ARBA" id="ARBA00023180"/>
    </source>
</evidence>
<keyword evidence="12 13" id="KW-0407">Ion channel</keyword>
<evidence type="ECO:0000256" key="12">
    <source>
        <dbReference type="ARBA" id="ARBA00023303"/>
    </source>
</evidence>
<dbReference type="PANTHER" id="PTHR11690">
    <property type="entry name" value="AMILORIDE-SENSITIVE SODIUM CHANNEL-RELATED"/>
    <property type="match status" value="1"/>
</dbReference>
<dbReference type="GO" id="GO:0005886">
    <property type="term" value="C:plasma membrane"/>
    <property type="evidence" value="ECO:0007669"/>
    <property type="project" value="TreeGrafter"/>
</dbReference>
<evidence type="ECO:0000256" key="8">
    <source>
        <dbReference type="ARBA" id="ARBA00023065"/>
    </source>
</evidence>
<evidence type="ECO:0000256" key="14">
    <source>
        <dbReference type="SAM" id="MobiDB-lite"/>
    </source>
</evidence>
<feature type="transmembrane region" description="Helical" evidence="15">
    <location>
        <begin position="335"/>
        <end position="361"/>
    </location>
</feature>
<dbReference type="FunFam" id="1.10.287.770:FF:000001">
    <property type="entry name" value="Acid-sensing ion channel subunit 1"/>
    <property type="match status" value="1"/>
</dbReference>
<comment type="similarity">
    <text evidence="2 13">Belongs to the amiloride-sensitive sodium channel (TC 1.A.6) family.</text>
</comment>
<evidence type="ECO:0000256" key="15">
    <source>
        <dbReference type="SAM" id="Phobius"/>
    </source>
</evidence>
<evidence type="ECO:0000256" key="7">
    <source>
        <dbReference type="ARBA" id="ARBA00023053"/>
    </source>
</evidence>
<keyword evidence="11 13" id="KW-0739">Sodium transport</keyword>
<evidence type="ECO:0000256" key="6">
    <source>
        <dbReference type="ARBA" id="ARBA00022989"/>
    </source>
</evidence>
<proteinExistence type="inferred from homology"/>
<dbReference type="WBParaSite" id="Hba_12921">
    <property type="protein sequence ID" value="Hba_12921"/>
    <property type="gene ID" value="Hba_12921"/>
</dbReference>
<dbReference type="Proteomes" id="UP000095283">
    <property type="component" value="Unplaced"/>
</dbReference>
<keyword evidence="7" id="KW-0915">Sodium</keyword>
<dbReference type="PRINTS" id="PR01078">
    <property type="entry name" value="AMINACHANNEL"/>
</dbReference>
<evidence type="ECO:0000313" key="16">
    <source>
        <dbReference type="Proteomes" id="UP000095283"/>
    </source>
</evidence>
<keyword evidence="16" id="KW-1185">Reference proteome</keyword>
<dbReference type="AlphaFoldDB" id="A0A1I7X698"/>
<protein>
    <submittedName>
        <fullName evidence="17">Degenerin del-1</fullName>
    </submittedName>
</protein>
<keyword evidence="3 13" id="KW-0813">Transport</keyword>
<keyword evidence="5 13" id="KW-0812">Transmembrane</keyword>
<accession>A0A1I7X698</accession>
<name>A0A1I7X698_HETBA</name>
<keyword evidence="9 15" id="KW-0472">Membrane</keyword>
<dbReference type="Gene3D" id="1.10.287.770">
    <property type="entry name" value="YojJ-like"/>
    <property type="match status" value="1"/>
</dbReference>
<evidence type="ECO:0000313" key="17">
    <source>
        <dbReference type="WBParaSite" id="Hba_12921"/>
    </source>
</evidence>